<sequence length="37" mass="4202">MSKGYFSSNFTAHPKSCGWTDSYIFILVVKKIGLDIF</sequence>
<evidence type="ECO:0000313" key="2">
    <source>
        <dbReference type="Proteomes" id="UP000011873"/>
    </source>
</evidence>
<reference evidence="1 2" key="1">
    <citation type="submission" date="2013-01" db="EMBL/GenBank/DDBJ databases">
        <authorList>
            <person name="Harkins D.M."/>
            <person name="Durkin A.S."/>
            <person name="Brinkac L.M."/>
            <person name="Haft D.H."/>
            <person name="Selengut J.D."/>
            <person name="Sanka R."/>
            <person name="DePew J."/>
            <person name="Purushe J."/>
            <person name="Galloway R.L."/>
            <person name="Vinetz J.M."/>
            <person name="Sutton G.G."/>
            <person name="Nierman W.C."/>
            <person name="Fouts D.E."/>
        </authorList>
    </citation>
    <scope>NUCLEOTIDE SEQUENCE [LARGE SCALE GENOMIC DNA]</scope>
    <source>
        <strain evidence="1 2">Sponselee CDC</strain>
    </source>
</reference>
<dbReference type="EMBL" id="ANMU01000075">
    <property type="protein sequence ID" value="EMJ81866.1"/>
    <property type="molecule type" value="Genomic_DNA"/>
</dbReference>
<dbReference type="PATRIC" id="fig|1218567.3.peg.2025"/>
<proteinExistence type="predicted"/>
<organism evidence="1 2">
    <name type="scientific">Leptospira borgpetersenii serovar Hardjo-bovis str. Sponselee</name>
    <dbReference type="NCBI Taxonomy" id="1303729"/>
    <lineage>
        <taxon>Bacteria</taxon>
        <taxon>Pseudomonadati</taxon>
        <taxon>Spirochaetota</taxon>
        <taxon>Spirochaetia</taxon>
        <taxon>Leptospirales</taxon>
        <taxon>Leptospiraceae</taxon>
        <taxon>Leptospira</taxon>
    </lineage>
</organism>
<comment type="caution">
    <text evidence="1">The sequence shown here is derived from an EMBL/GenBank/DDBJ whole genome shotgun (WGS) entry which is preliminary data.</text>
</comment>
<dbReference type="Proteomes" id="UP000011873">
    <property type="component" value="Unassembled WGS sequence"/>
</dbReference>
<accession>M6BTL0</accession>
<gene>
    <name evidence="1" type="ORF">LEP1GSC016_3895</name>
</gene>
<evidence type="ECO:0000313" key="1">
    <source>
        <dbReference type="EMBL" id="EMJ81866.1"/>
    </source>
</evidence>
<dbReference type="AlphaFoldDB" id="M6BTL0"/>
<name>M6BTL0_LEPBO</name>
<protein>
    <submittedName>
        <fullName evidence="1">Uncharacterized protein</fullName>
    </submittedName>
</protein>